<proteinExistence type="predicted"/>
<reference evidence="1 2" key="1">
    <citation type="submission" date="2019-07" db="EMBL/GenBank/DDBJ databases">
        <title>Ln-dependent methylotrophs.</title>
        <authorList>
            <person name="Tani A."/>
        </authorList>
    </citation>
    <scope>NUCLEOTIDE SEQUENCE [LARGE SCALE GENOMIC DNA]</scope>
    <source>
        <strain evidence="1 2">SM89A</strain>
    </source>
</reference>
<gene>
    <name evidence="1" type="ORF">FM996_11570</name>
</gene>
<name>A0A549STY4_METSR</name>
<dbReference type="Proteomes" id="UP000316781">
    <property type="component" value="Unassembled WGS sequence"/>
</dbReference>
<evidence type="ECO:0000313" key="1">
    <source>
        <dbReference type="EMBL" id="TRL33112.1"/>
    </source>
</evidence>
<protein>
    <submittedName>
        <fullName evidence="1">Uncharacterized protein</fullName>
    </submittedName>
</protein>
<dbReference type="AlphaFoldDB" id="A0A549STY4"/>
<dbReference type="EMBL" id="VJMF01000043">
    <property type="protein sequence ID" value="TRL33112.1"/>
    <property type="molecule type" value="Genomic_DNA"/>
</dbReference>
<sequence>MLGRDKIARAARELAEHLQIIENIKSLQEAQKQLADAIGALDQRLRLLEVELKVIRADVRVDALRETQNIVNSVQGGLNQRIEDLAIKVALMEKGASAPRIEAHPSLPLANNAPKEAD</sequence>
<organism evidence="1 2">
    <name type="scientific">Methylosinus sporium</name>
    <dbReference type="NCBI Taxonomy" id="428"/>
    <lineage>
        <taxon>Bacteria</taxon>
        <taxon>Pseudomonadati</taxon>
        <taxon>Pseudomonadota</taxon>
        <taxon>Alphaproteobacteria</taxon>
        <taxon>Hyphomicrobiales</taxon>
        <taxon>Methylocystaceae</taxon>
        <taxon>Methylosinus</taxon>
    </lineage>
</organism>
<accession>A0A549STY4</accession>
<evidence type="ECO:0000313" key="2">
    <source>
        <dbReference type="Proteomes" id="UP000316781"/>
    </source>
</evidence>
<dbReference type="RefSeq" id="WP_142863135.1">
    <property type="nucleotide sequence ID" value="NZ_VJMF01000043.1"/>
</dbReference>
<comment type="caution">
    <text evidence="1">The sequence shown here is derived from an EMBL/GenBank/DDBJ whole genome shotgun (WGS) entry which is preliminary data.</text>
</comment>